<comment type="caution">
    <text evidence="2">The sequence shown here is derived from an EMBL/GenBank/DDBJ whole genome shotgun (WGS) entry which is preliminary data.</text>
</comment>
<evidence type="ECO:0000256" key="1">
    <source>
        <dbReference type="SAM" id="Phobius"/>
    </source>
</evidence>
<dbReference type="EMBL" id="MHLO01000029">
    <property type="protein sequence ID" value="OGZ11771.1"/>
    <property type="molecule type" value="Genomic_DNA"/>
</dbReference>
<dbReference type="STRING" id="1798664.A3C93_02450"/>
<organism evidence="2 3">
    <name type="scientific">Candidatus Lloydbacteria bacterium RIFCSPHIGHO2_02_FULL_54_17</name>
    <dbReference type="NCBI Taxonomy" id="1798664"/>
    <lineage>
        <taxon>Bacteria</taxon>
        <taxon>Candidatus Lloydiibacteriota</taxon>
    </lineage>
</organism>
<keyword evidence="1" id="KW-1133">Transmembrane helix</keyword>
<evidence type="ECO:0000313" key="2">
    <source>
        <dbReference type="EMBL" id="OGZ11771.1"/>
    </source>
</evidence>
<keyword evidence="1" id="KW-0812">Transmembrane</keyword>
<protein>
    <submittedName>
        <fullName evidence="2">Uncharacterized protein</fullName>
    </submittedName>
</protein>
<keyword evidence="1" id="KW-0472">Membrane</keyword>
<feature type="transmembrane region" description="Helical" evidence="1">
    <location>
        <begin position="77"/>
        <end position="97"/>
    </location>
</feature>
<evidence type="ECO:0000313" key="3">
    <source>
        <dbReference type="Proteomes" id="UP000178636"/>
    </source>
</evidence>
<accession>A0A1G2DFP1</accession>
<dbReference type="AlphaFoldDB" id="A0A1G2DFP1"/>
<reference evidence="2 3" key="1">
    <citation type="journal article" date="2016" name="Nat. Commun.">
        <title>Thousands of microbial genomes shed light on interconnected biogeochemical processes in an aquifer system.</title>
        <authorList>
            <person name="Anantharaman K."/>
            <person name="Brown C.T."/>
            <person name="Hug L.A."/>
            <person name="Sharon I."/>
            <person name="Castelle C.J."/>
            <person name="Probst A.J."/>
            <person name="Thomas B.C."/>
            <person name="Singh A."/>
            <person name="Wilkins M.J."/>
            <person name="Karaoz U."/>
            <person name="Brodie E.L."/>
            <person name="Williams K.H."/>
            <person name="Hubbard S.S."/>
            <person name="Banfield J.F."/>
        </authorList>
    </citation>
    <scope>NUCLEOTIDE SEQUENCE [LARGE SCALE GENOMIC DNA]</scope>
</reference>
<name>A0A1G2DFP1_9BACT</name>
<proteinExistence type="predicted"/>
<gene>
    <name evidence="2" type="ORF">A3C93_02450</name>
</gene>
<sequence>MKRSTAFVLTVGYLLLVPYCFFGASVFSPAILHSSGTPTMNGHVMSTDACTGCGVPSADADHTGMYLSVTSVTGTPLLSLLLSLTALFVAFIFVARYRTLVPTLVRIPIDARKDRRRSRASARHDLLSWLSLTETSPTFA</sequence>
<dbReference type="Proteomes" id="UP000178636">
    <property type="component" value="Unassembled WGS sequence"/>
</dbReference>